<feature type="non-terminal residue" evidence="1">
    <location>
        <position position="1"/>
    </location>
</feature>
<comment type="caution">
    <text evidence="1">The sequence shown here is derived from an EMBL/GenBank/DDBJ whole genome shotgun (WGS) entry which is preliminary data.</text>
</comment>
<reference evidence="1" key="2">
    <citation type="submission" date="2023-05" db="EMBL/GenBank/DDBJ databases">
        <authorList>
            <person name="Fouks B."/>
        </authorList>
    </citation>
    <scope>NUCLEOTIDE SEQUENCE</scope>
    <source>
        <strain evidence="1">Stay&amp;Tobe</strain>
        <tissue evidence="1">Testes</tissue>
    </source>
</reference>
<accession>A0AAD7ZHR8</accession>
<name>A0AAD7ZHR8_DIPPU</name>
<proteinExistence type="predicted"/>
<dbReference type="AlphaFoldDB" id="A0AAD7ZHR8"/>
<organism evidence="1 2">
    <name type="scientific">Diploptera punctata</name>
    <name type="common">Pacific beetle cockroach</name>
    <dbReference type="NCBI Taxonomy" id="6984"/>
    <lineage>
        <taxon>Eukaryota</taxon>
        <taxon>Metazoa</taxon>
        <taxon>Ecdysozoa</taxon>
        <taxon>Arthropoda</taxon>
        <taxon>Hexapoda</taxon>
        <taxon>Insecta</taxon>
        <taxon>Pterygota</taxon>
        <taxon>Neoptera</taxon>
        <taxon>Polyneoptera</taxon>
        <taxon>Dictyoptera</taxon>
        <taxon>Blattodea</taxon>
        <taxon>Blaberoidea</taxon>
        <taxon>Blaberidae</taxon>
        <taxon>Diplopterinae</taxon>
        <taxon>Diploptera</taxon>
    </lineage>
</organism>
<evidence type="ECO:0000313" key="1">
    <source>
        <dbReference type="EMBL" id="KAJ9580307.1"/>
    </source>
</evidence>
<keyword evidence="2" id="KW-1185">Reference proteome</keyword>
<evidence type="ECO:0000313" key="2">
    <source>
        <dbReference type="Proteomes" id="UP001233999"/>
    </source>
</evidence>
<gene>
    <name evidence="1" type="ORF">L9F63_004023</name>
</gene>
<reference evidence="1" key="1">
    <citation type="journal article" date="2023" name="IScience">
        <title>Live-bearing cockroach genome reveals convergent evolutionary mechanisms linked to viviparity in insects and beyond.</title>
        <authorList>
            <person name="Fouks B."/>
            <person name="Harrison M.C."/>
            <person name="Mikhailova A.A."/>
            <person name="Marchal E."/>
            <person name="English S."/>
            <person name="Carruthers M."/>
            <person name="Jennings E.C."/>
            <person name="Chiamaka E.L."/>
            <person name="Frigard R.A."/>
            <person name="Pippel M."/>
            <person name="Attardo G.M."/>
            <person name="Benoit J.B."/>
            <person name="Bornberg-Bauer E."/>
            <person name="Tobe S.S."/>
        </authorList>
    </citation>
    <scope>NUCLEOTIDE SEQUENCE</scope>
    <source>
        <strain evidence="1">Stay&amp;Tobe</strain>
    </source>
</reference>
<sequence length="100" mass="11332">IYRRLDKVSVSIIISALKMSSVQSVNPSILGIWVSSPCLSLDSFGVSVYKPLRSRDFVSDSIANLEFHFCKHLFDFICYHFHLMSHSFVPLLQLSLVLAI</sequence>
<dbReference type="Proteomes" id="UP001233999">
    <property type="component" value="Unassembled WGS sequence"/>
</dbReference>
<protein>
    <submittedName>
        <fullName evidence="1">Uncharacterized protein</fullName>
    </submittedName>
</protein>
<dbReference type="EMBL" id="JASPKZ010008348">
    <property type="protein sequence ID" value="KAJ9580307.1"/>
    <property type="molecule type" value="Genomic_DNA"/>
</dbReference>